<dbReference type="AlphaFoldDB" id="A0A1I4SHJ3"/>
<accession>A0A1I4SHJ3</accession>
<keyword evidence="2" id="KW-1185">Reference proteome</keyword>
<protein>
    <submittedName>
        <fullName evidence="1">Uncharacterized protein</fullName>
    </submittedName>
</protein>
<gene>
    <name evidence="1" type="ORF">SAMN02982985_04779</name>
</gene>
<proteinExistence type="predicted"/>
<evidence type="ECO:0000313" key="2">
    <source>
        <dbReference type="Proteomes" id="UP000199470"/>
    </source>
</evidence>
<sequence length="124" mass="13812">MPILGHQISRELLDALGLPRHTASFSLHCRAGQFVTVDCEYYPDDLASMERAFSSYTLERREPPAAPPEHPAVLMGFDAWMRERTERAHAEFMARTSAKKYATGGMVPNVHRLVGEGGGLELNI</sequence>
<dbReference type="EMBL" id="FOTW01000026">
    <property type="protein sequence ID" value="SFM63902.1"/>
    <property type="molecule type" value="Genomic_DNA"/>
</dbReference>
<evidence type="ECO:0000313" key="1">
    <source>
        <dbReference type="EMBL" id="SFM63902.1"/>
    </source>
</evidence>
<organism evidence="1 2">
    <name type="scientific">Rugamonas rubra</name>
    <dbReference type="NCBI Taxonomy" id="758825"/>
    <lineage>
        <taxon>Bacteria</taxon>
        <taxon>Pseudomonadati</taxon>
        <taxon>Pseudomonadota</taxon>
        <taxon>Betaproteobacteria</taxon>
        <taxon>Burkholderiales</taxon>
        <taxon>Oxalobacteraceae</taxon>
        <taxon>Telluria group</taxon>
        <taxon>Rugamonas</taxon>
    </lineage>
</organism>
<dbReference type="Proteomes" id="UP000199470">
    <property type="component" value="Unassembled WGS sequence"/>
</dbReference>
<dbReference type="RefSeq" id="WP_093390213.1">
    <property type="nucleotide sequence ID" value="NZ_FOTW01000026.1"/>
</dbReference>
<name>A0A1I4SHJ3_9BURK</name>
<dbReference type="STRING" id="758825.SAMN02982985_04779"/>
<dbReference type="OrthoDB" id="8781444at2"/>
<reference evidence="1 2" key="1">
    <citation type="submission" date="2016-10" db="EMBL/GenBank/DDBJ databases">
        <authorList>
            <person name="de Groot N.N."/>
        </authorList>
    </citation>
    <scope>NUCLEOTIDE SEQUENCE [LARGE SCALE GENOMIC DNA]</scope>
    <source>
        <strain evidence="1 2">ATCC 43154</strain>
    </source>
</reference>